<organism evidence="2 3">
    <name type="scientific">Desulforamulus hydrothermalis Lam5 = DSM 18033</name>
    <dbReference type="NCBI Taxonomy" id="1121428"/>
    <lineage>
        <taxon>Bacteria</taxon>
        <taxon>Bacillati</taxon>
        <taxon>Bacillota</taxon>
        <taxon>Clostridia</taxon>
        <taxon>Eubacteriales</taxon>
        <taxon>Peptococcaceae</taxon>
        <taxon>Desulforamulus</taxon>
    </lineage>
</organism>
<name>K8DZ11_9FIRM</name>
<keyword evidence="3" id="KW-1185">Reference proteome</keyword>
<dbReference type="eggNOG" id="ENOG5033HTM">
    <property type="taxonomic scope" value="Bacteria"/>
</dbReference>
<reference evidence="2 3" key="1">
    <citation type="journal article" date="2013" name="Genome Announc.">
        <title>Genome Sequence of the Sulfate-Reducing Bacterium Desulfotomaculum hydrothermale Lam5(T).</title>
        <authorList>
            <person name="Amin O."/>
            <person name="Fardeau M.L."/>
            <person name="Valette O."/>
            <person name="Hirschler-Rea A."/>
            <person name="Barbe V."/>
            <person name="Medigue C."/>
            <person name="Vacherie B."/>
            <person name="Ollivier B."/>
            <person name="Bertin P.N."/>
            <person name="Dolla A."/>
        </authorList>
    </citation>
    <scope>NUCLEOTIDE SEQUENCE [LARGE SCALE GENOMIC DNA]</scope>
    <source>
        <strain evidence="3">Lam5 / DSM 18033</strain>
    </source>
</reference>
<evidence type="ECO:0000313" key="2">
    <source>
        <dbReference type="EMBL" id="CCO08232.1"/>
    </source>
</evidence>
<comment type="caution">
    <text evidence="2">The sequence shown here is derived from an EMBL/GenBank/DDBJ whole genome shotgun (WGS) entry which is preliminary data.</text>
</comment>
<gene>
    <name evidence="2" type="ORF">DESHY_20101</name>
</gene>
<dbReference type="STRING" id="1121428.DESHY_20101"/>
<dbReference type="EMBL" id="CAOS01000009">
    <property type="protein sequence ID" value="CCO08232.1"/>
    <property type="molecule type" value="Genomic_DNA"/>
</dbReference>
<evidence type="ECO:0000313" key="3">
    <source>
        <dbReference type="Proteomes" id="UP000009315"/>
    </source>
</evidence>
<dbReference type="RefSeq" id="WP_008411546.1">
    <property type="nucleotide sequence ID" value="NZ_CAOS01000009.1"/>
</dbReference>
<dbReference type="AlphaFoldDB" id="K8DZ11"/>
<protein>
    <submittedName>
        <fullName evidence="2">Uncharacterized protein</fullName>
    </submittedName>
</protein>
<proteinExistence type="predicted"/>
<sequence>MNQSIMQLQQKIAHLRNDINQIEQICKQLQQQEQQNSQQLQQIAQREANAVQQLQQVAQTAHHMGQEVSQITTQSYQTPQYVPYTAQFTAPGQFSQGQQTGGYGNPSQLLAQQQTGQHLSTYGLSSAQAAYLSGQPGLMAQTAQPFPYQQQYQQYQQSQ</sequence>
<dbReference type="Proteomes" id="UP000009315">
    <property type="component" value="Unassembled WGS sequence"/>
</dbReference>
<evidence type="ECO:0000256" key="1">
    <source>
        <dbReference type="SAM" id="Coils"/>
    </source>
</evidence>
<accession>K8DZ11</accession>
<feature type="coiled-coil region" evidence="1">
    <location>
        <begin position="5"/>
        <end position="57"/>
    </location>
</feature>
<keyword evidence="1" id="KW-0175">Coiled coil</keyword>